<keyword evidence="4" id="KW-0274">FAD</keyword>
<dbReference type="InterPro" id="IPR016156">
    <property type="entry name" value="FAD/NAD-linked_Rdtase_dimer_sf"/>
</dbReference>
<keyword evidence="3" id="KW-0285">Flavoprotein</keyword>
<reference evidence="6 7" key="1">
    <citation type="submission" date="2021-03" db="EMBL/GenBank/DDBJ databases">
        <title>Genomic Encyclopedia of Type Strains, Phase IV (KMG-IV): sequencing the most valuable type-strain genomes for metagenomic binning, comparative biology and taxonomic classification.</title>
        <authorList>
            <person name="Goeker M."/>
        </authorList>
    </citation>
    <scope>NUCLEOTIDE SEQUENCE [LARGE SCALE GENOMIC DNA]</scope>
    <source>
        <strain evidence="6 7">DSM 6139</strain>
    </source>
</reference>
<comment type="cofactor">
    <cofactor evidence="1">
        <name>Fe(3+)</name>
        <dbReference type="ChEBI" id="CHEBI:29034"/>
    </cofactor>
</comment>
<dbReference type="PANTHER" id="PTHR43429">
    <property type="entry name" value="PYRIDINE NUCLEOTIDE-DISULFIDE OXIDOREDUCTASE DOMAIN-CONTAINING"/>
    <property type="match status" value="1"/>
</dbReference>
<dbReference type="RefSeq" id="WP_209459884.1">
    <property type="nucleotide sequence ID" value="NZ_JAGGKC010000018.1"/>
</dbReference>
<dbReference type="SUPFAM" id="SSF57802">
    <property type="entry name" value="Rubredoxin-like"/>
    <property type="match status" value="1"/>
</dbReference>
<evidence type="ECO:0000256" key="2">
    <source>
        <dbReference type="ARBA" id="ARBA00001974"/>
    </source>
</evidence>
<dbReference type="Proteomes" id="UP001519271">
    <property type="component" value="Unassembled WGS sequence"/>
</dbReference>
<organism evidence="6 7">
    <name type="scientific">Youngiibacter multivorans</name>
    <dbReference type="NCBI Taxonomy" id="937251"/>
    <lineage>
        <taxon>Bacteria</taxon>
        <taxon>Bacillati</taxon>
        <taxon>Bacillota</taxon>
        <taxon>Clostridia</taxon>
        <taxon>Eubacteriales</taxon>
        <taxon>Clostridiaceae</taxon>
        <taxon>Youngiibacter</taxon>
    </lineage>
</organism>
<dbReference type="SUPFAM" id="SSF51905">
    <property type="entry name" value="FAD/NAD(P)-binding domain"/>
    <property type="match status" value="2"/>
</dbReference>
<dbReference type="EMBL" id="JAGGKC010000018">
    <property type="protein sequence ID" value="MBP1919688.1"/>
    <property type="molecule type" value="Genomic_DNA"/>
</dbReference>
<dbReference type="InterPro" id="IPR023753">
    <property type="entry name" value="FAD/NAD-binding_dom"/>
</dbReference>
<proteinExistence type="predicted"/>
<dbReference type="Gene3D" id="3.50.50.60">
    <property type="entry name" value="FAD/NAD(P)-binding domain"/>
    <property type="match status" value="2"/>
</dbReference>
<dbReference type="PROSITE" id="PS50903">
    <property type="entry name" value="RUBREDOXIN_LIKE"/>
    <property type="match status" value="1"/>
</dbReference>
<dbReference type="InterPro" id="IPR048574">
    <property type="entry name" value="RUBY_RBDX"/>
</dbReference>
<dbReference type="Gene3D" id="3.30.390.30">
    <property type="match status" value="1"/>
</dbReference>
<evidence type="ECO:0000259" key="5">
    <source>
        <dbReference type="PROSITE" id="PS50903"/>
    </source>
</evidence>
<evidence type="ECO:0000256" key="1">
    <source>
        <dbReference type="ARBA" id="ARBA00001965"/>
    </source>
</evidence>
<evidence type="ECO:0000313" key="7">
    <source>
        <dbReference type="Proteomes" id="UP001519271"/>
    </source>
</evidence>
<accession>A0ABS4G566</accession>
<comment type="cofactor">
    <cofactor evidence="2">
        <name>FAD</name>
        <dbReference type="ChEBI" id="CHEBI:57692"/>
    </cofactor>
</comment>
<sequence>MEKKKLYKCAVCGHVVEGSIPDKCEVCGADGDAFVEIVEMEAPGPIGGLDRFLILGNGSAGFNAAKEIRKLLPEASITMVSKETMKSYIRTNIGEYLDGSEPPEKFFLAKDTWYEENKIELLLGKTAVRLLPEDKKVVFDDGTEKSYDKLILANGSHNFIPPVQVEFDHTEKTPGFVLNDSNLKDVGGIHTLREFADTKELSGEIAPGKKAVVIGGGLLGLEAAWELKLLGVDVTVVEFVKRLLPRQLDNEGAAIFSGIANRSGLNLILGDSAQYIKIKKDPALTNKLGAKVAGVSLKSGGFVEADFVLFSVGIRSNLELAKEAGLAVERGVIVNRKMETSVPDIWACGDVCQLDGFVYGTWPAALGMGKTAGQNAAGIREDFKKFTNSTIFNSLNAKVFSAGSVDFDDPLLDQVGTRNDIEGTYRKVFFRDGKLVAGILIGDTTKQIKVLKAIENGLDYAGAKEAGLV</sequence>
<evidence type="ECO:0000256" key="4">
    <source>
        <dbReference type="ARBA" id="ARBA00022827"/>
    </source>
</evidence>
<dbReference type="PRINTS" id="PR00368">
    <property type="entry name" value="FADPNR"/>
</dbReference>
<dbReference type="InterPro" id="IPR041575">
    <property type="entry name" value="Rubredoxin_C"/>
</dbReference>
<dbReference type="PANTHER" id="PTHR43429:SF3">
    <property type="entry name" value="NITRITE REDUCTASE [NAD(P)H]"/>
    <property type="match status" value="1"/>
</dbReference>
<protein>
    <submittedName>
        <fullName evidence="6">NAD(P)H-nitrite reductase large subunit</fullName>
    </submittedName>
</protein>
<name>A0ABS4G566_9CLOT</name>
<dbReference type="Pfam" id="PF21349">
    <property type="entry name" value="RUBY_RBDX"/>
    <property type="match status" value="1"/>
</dbReference>
<dbReference type="InterPro" id="IPR024934">
    <property type="entry name" value="Rubredoxin-like_dom"/>
</dbReference>
<evidence type="ECO:0000256" key="3">
    <source>
        <dbReference type="ARBA" id="ARBA00022630"/>
    </source>
</evidence>
<dbReference type="InterPro" id="IPR050260">
    <property type="entry name" value="FAD-bd_OxRdtase"/>
</dbReference>
<keyword evidence="7" id="KW-1185">Reference proteome</keyword>
<gene>
    <name evidence="6" type="ORF">J2Z34_002184</name>
</gene>
<feature type="domain" description="Rubredoxin-like" evidence="5">
    <location>
        <begin position="4"/>
        <end position="37"/>
    </location>
</feature>
<dbReference type="Gene3D" id="2.20.28.10">
    <property type="match status" value="1"/>
</dbReference>
<evidence type="ECO:0000313" key="6">
    <source>
        <dbReference type="EMBL" id="MBP1919688.1"/>
    </source>
</evidence>
<dbReference type="InterPro" id="IPR036188">
    <property type="entry name" value="FAD/NAD-bd_sf"/>
</dbReference>
<dbReference type="Pfam" id="PF18267">
    <property type="entry name" value="Rubredoxin_C"/>
    <property type="match status" value="1"/>
</dbReference>
<comment type="caution">
    <text evidence="6">The sequence shown here is derived from an EMBL/GenBank/DDBJ whole genome shotgun (WGS) entry which is preliminary data.</text>
</comment>
<dbReference type="Pfam" id="PF07992">
    <property type="entry name" value="Pyr_redox_2"/>
    <property type="match status" value="1"/>
</dbReference>
<dbReference type="PRINTS" id="PR00411">
    <property type="entry name" value="PNDRDTASEI"/>
</dbReference>